<keyword evidence="6 8" id="KW-1133">Transmembrane helix</keyword>
<evidence type="ECO:0000256" key="8">
    <source>
        <dbReference type="SAM" id="Phobius"/>
    </source>
</evidence>
<name>A0A1G1ZTG1_9BACT</name>
<proteinExistence type="predicted"/>
<evidence type="ECO:0000256" key="2">
    <source>
        <dbReference type="ARBA" id="ARBA00022475"/>
    </source>
</evidence>
<evidence type="ECO:0000256" key="3">
    <source>
        <dbReference type="ARBA" id="ARBA00022676"/>
    </source>
</evidence>
<dbReference type="GO" id="GO:0009103">
    <property type="term" value="P:lipopolysaccharide biosynthetic process"/>
    <property type="evidence" value="ECO:0007669"/>
    <property type="project" value="UniProtKB-ARBA"/>
</dbReference>
<feature type="transmembrane region" description="Helical" evidence="8">
    <location>
        <begin position="400"/>
        <end position="417"/>
    </location>
</feature>
<comment type="caution">
    <text evidence="9">The sequence shown here is derived from an EMBL/GenBank/DDBJ whole genome shotgun (WGS) entry which is preliminary data.</text>
</comment>
<protein>
    <submittedName>
        <fullName evidence="9">Uncharacterized protein</fullName>
    </submittedName>
</protein>
<evidence type="ECO:0000256" key="5">
    <source>
        <dbReference type="ARBA" id="ARBA00022692"/>
    </source>
</evidence>
<gene>
    <name evidence="9" type="ORF">A3I24_02920</name>
</gene>
<organism evidence="9 10">
    <name type="scientific">Candidatus Harrisonbacteria bacterium RIFCSPLOWO2_02_FULL_41_13b</name>
    <dbReference type="NCBI Taxonomy" id="1798409"/>
    <lineage>
        <taxon>Bacteria</taxon>
        <taxon>Candidatus Harrisoniibacteriota</taxon>
    </lineage>
</organism>
<dbReference type="GO" id="GO:0016763">
    <property type="term" value="F:pentosyltransferase activity"/>
    <property type="evidence" value="ECO:0007669"/>
    <property type="project" value="TreeGrafter"/>
</dbReference>
<dbReference type="InterPro" id="IPR050297">
    <property type="entry name" value="LipidA_mod_glycosyltrf_83"/>
</dbReference>
<reference evidence="9 10" key="1">
    <citation type="journal article" date="2016" name="Nat. Commun.">
        <title>Thousands of microbial genomes shed light on interconnected biogeochemical processes in an aquifer system.</title>
        <authorList>
            <person name="Anantharaman K."/>
            <person name="Brown C.T."/>
            <person name="Hug L.A."/>
            <person name="Sharon I."/>
            <person name="Castelle C.J."/>
            <person name="Probst A.J."/>
            <person name="Thomas B.C."/>
            <person name="Singh A."/>
            <person name="Wilkins M.J."/>
            <person name="Karaoz U."/>
            <person name="Brodie E.L."/>
            <person name="Williams K.H."/>
            <person name="Hubbard S.S."/>
            <person name="Banfield J.F."/>
        </authorList>
    </citation>
    <scope>NUCLEOTIDE SEQUENCE [LARGE SCALE GENOMIC DNA]</scope>
</reference>
<keyword evidence="7 8" id="KW-0472">Membrane</keyword>
<evidence type="ECO:0000256" key="6">
    <source>
        <dbReference type="ARBA" id="ARBA00022989"/>
    </source>
</evidence>
<keyword evidence="5 8" id="KW-0812">Transmembrane</keyword>
<dbReference type="GO" id="GO:0005886">
    <property type="term" value="C:plasma membrane"/>
    <property type="evidence" value="ECO:0007669"/>
    <property type="project" value="UniProtKB-SubCell"/>
</dbReference>
<comment type="subcellular location">
    <subcellularLocation>
        <location evidence="1">Cell membrane</location>
        <topology evidence="1">Multi-pass membrane protein</topology>
    </subcellularLocation>
</comment>
<keyword evidence="4" id="KW-0808">Transferase</keyword>
<accession>A0A1G1ZTG1</accession>
<evidence type="ECO:0000313" key="9">
    <source>
        <dbReference type="EMBL" id="OGY67107.1"/>
    </source>
</evidence>
<feature type="transmembrane region" description="Helical" evidence="8">
    <location>
        <begin position="311"/>
        <end position="334"/>
    </location>
</feature>
<evidence type="ECO:0000256" key="1">
    <source>
        <dbReference type="ARBA" id="ARBA00004651"/>
    </source>
</evidence>
<dbReference type="EMBL" id="MHJL01000030">
    <property type="protein sequence ID" value="OGY67107.1"/>
    <property type="molecule type" value="Genomic_DNA"/>
</dbReference>
<evidence type="ECO:0000313" key="10">
    <source>
        <dbReference type="Proteomes" id="UP000177690"/>
    </source>
</evidence>
<sequence>MNKTTKIILFLIFGISILYSFTSQVPPMVDAKKYDNFAVHLSQGGNYDVGYLKFAGPGYPLFLAGIYSIFGHSYVLIWIIQAVLHTLTAYFVLRISEKLFQNWPHQKSISILAMSLYGFYPDLIQSTAFLMTETLYLFLITVATYLCLKLLDQPNQYLKIFFPIVLGTTILVRPVALIFFLFALLFYGFQKKYQEAIFLLVITILIIAPFSYLFSQKTGTFTLLSNAGGFDLWLGNNPQANGEIIAIPESTAIFKGLTDTEANKKGIQEVLKFIKEKPLNWLDLQITKTSKYFSLIRPYGFWFYLSKLQQLLIVIPSAIFLFIIFGFGLSGLWVSLRQMPTKINKLFALLALSAPASIIPIIVEPRFRFQIYPFLTIYAAYVIILLIKNFSLVPKIEKKIVAFVFLILISNAAIDVYREKDLVISRLKFYRNNESQDFRIDSK</sequence>
<keyword evidence="2" id="KW-1003">Cell membrane</keyword>
<dbReference type="PANTHER" id="PTHR33908:SF11">
    <property type="entry name" value="MEMBRANE PROTEIN"/>
    <property type="match status" value="1"/>
</dbReference>
<dbReference type="STRING" id="1798409.A3I24_02920"/>
<feature type="transmembrane region" description="Helical" evidence="8">
    <location>
        <begin position="128"/>
        <end position="148"/>
    </location>
</feature>
<feature type="transmembrane region" description="Helical" evidence="8">
    <location>
        <begin position="69"/>
        <end position="93"/>
    </location>
</feature>
<feature type="transmembrane region" description="Helical" evidence="8">
    <location>
        <begin position="196"/>
        <end position="214"/>
    </location>
</feature>
<evidence type="ECO:0000256" key="4">
    <source>
        <dbReference type="ARBA" id="ARBA00022679"/>
    </source>
</evidence>
<dbReference type="PANTHER" id="PTHR33908">
    <property type="entry name" value="MANNOSYLTRANSFERASE YKCB-RELATED"/>
    <property type="match status" value="1"/>
</dbReference>
<feature type="transmembrane region" description="Helical" evidence="8">
    <location>
        <begin position="369"/>
        <end position="388"/>
    </location>
</feature>
<keyword evidence="3" id="KW-0328">Glycosyltransferase</keyword>
<dbReference type="Proteomes" id="UP000177690">
    <property type="component" value="Unassembled WGS sequence"/>
</dbReference>
<feature type="transmembrane region" description="Helical" evidence="8">
    <location>
        <begin position="160"/>
        <end position="189"/>
    </location>
</feature>
<feature type="transmembrane region" description="Helical" evidence="8">
    <location>
        <begin position="346"/>
        <end position="363"/>
    </location>
</feature>
<dbReference type="AlphaFoldDB" id="A0A1G1ZTG1"/>
<evidence type="ECO:0000256" key="7">
    <source>
        <dbReference type="ARBA" id="ARBA00023136"/>
    </source>
</evidence>